<gene>
    <name evidence="2" type="ORF">TNCT_219041</name>
</gene>
<keyword evidence="1" id="KW-0812">Transmembrane</keyword>
<evidence type="ECO:0000313" key="3">
    <source>
        <dbReference type="Proteomes" id="UP000887116"/>
    </source>
</evidence>
<accession>A0A8X6LFD4</accession>
<dbReference type="AlphaFoldDB" id="A0A8X6LFD4"/>
<protein>
    <submittedName>
        <fullName evidence="2">Uncharacterized protein</fullName>
    </submittedName>
</protein>
<dbReference type="OrthoDB" id="10399732at2759"/>
<sequence>MEDKYSLRMKRISLAIADTSFAFGMFILAGALVRLDGASTILLSCHSEACTLRPLFFVVCFGVSRLRNHLEQNVPNANTPPYLYPSGFAGWLCLENGGTSLDPRSRRVRG</sequence>
<dbReference type="EMBL" id="BMAO01035669">
    <property type="protein sequence ID" value="GFR05124.1"/>
    <property type="molecule type" value="Genomic_DNA"/>
</dbReference>
<name>A0A8X6LFD4_TRICU</name>
<evidence type="ECO:0000313" key="2">
    <source>
        <dbReference type="EMBL" id="GFR05124.1"/>
    </source>
</evidence>
<dbReference type="Proteomes" id="UP000887116">
    <property type="component" value="Unassembled WGS sequence"/>
</dbReference>
<evidence type="ECO:0000256" key="1">
    <source>
        <dbReference type="SAM" id="Phobius"/>
    </source>
</evidence>
<keyword evidence="3" id="KW-1185">Reference proteome</keyword>
<keyword evidence="1" id="KW-1133">Transmembrane helix</keyword>
<proteinExistence type="predicted"/>
<comment type="caution">
    <text evidence="2">The sequence shown here is derived from an EMBL/GenBank/DDBJ whole genome shotgun (WGS) entry which is preliminary data.</text>
</comment>
<feature type="transmembrane region" description="Helical" evidence="1">
    <location>
        <begin position="12"/>
        <end position="35"/>
    </location>
</feature>
<reference evidence="2" key="1">
    <citation type="submission" date="2020-07" db="EMBL/GenBank/DDBJ databases">
        <title>Multicomponent nature underlies the extraordinary mechanical properties of spider dragline silk.</title>
        <authorList>
            <person name="Kono N."/>
            <person name="Nakamura H."/>
            <person name="Mori M."/>
            <person name="Yoshida Y."/>
            <person name="Ohtoshi R."/>
            <person name="Malay A.D."/>
            <person name="Moran D.A.P."/>
            <person name="Tomita M."/>
            <person name="Numata K."/>
            <person name="Arakawa K."/>
        </authorList>
    </citation>
    <scope>NUCLEOTIDE SEQUENCE</scope>
</reference>
<keyword evidence="1" id="KW-0472">Membrane</keyword>
<organism evidence="2 3">
    <name type="scientific">Trichonephila clavata</name>
    <name type="common">Joro spider</name>
    <name type="synonym">Nephila clavata</name>
    <dbReference type="NCBI Taxonomy" id="2740835"/>
    <lineage>
        <taxon>Eukaryota</taxon>
        <taxon>Metazoa</taxon>
        <taxon>Ecdysozoa</taxon>
        <taxon>Arthropoda</taxon>
        <taxon>Chelicerata</taxon>
        <taxon>Arachnida</taxon>
        <taxon>Araneae</taxon>
        <taxon>Araneomorphae</taxon>
        <taxon>Entelegynae</taxon>
        <taxon>Araneoidea</taxon>
        <taxon>Nephilidae</taxon>
        <taxon>Trichonephila</taxon>
    </lineage>
</organism>